<keyword evidence="4" id="KW-1134">Transmembrane beta strand</keyword>
<evidence type="ECO:0000256" key="10">
    <source>
        <dbReference type="ARBA" id="ARBA00023114"/>
    </source>
</evidence>
<keyword evidence="10" id="KW-0626">Porin</keyword>
<organism evidence="18 19">
    <name type="scientific">Paraglaciecola psychrophila 170</name>
    <dbReference type="NCBI Taxonomy" id="1129794"/>
    <lineage>
        <taxon>Bacteria</taxon>
        <taxon>Pseudomonadati</taxon>
        <taxon>Pseudomonadota</taxon>
        <taxon>Gammaproteobacteria</taxon>
        <taxon>Alteromonadales</taxon>
        <taxon>Alteromonadaceae</taxon>
        <taxon>Paraglaciecola</taxon>
    </lineage>
</organism>
<dbReference type="InterPro" id="IPR054765">
    <property type="entry name" value="SLBB_dom"/>
</dbReference>
<dbReference type="KEGG" id="gps:C427_1626"/>
<evidence type="ECO:0000256" key="11">
    <source>
        <dbReference type="ARBA" id="ARBA00023136"/>
    </source>
</evidence>
<proteinExistence type="inferred from homology"/>
<dbReference type="PATRIC" id="fig|1129794.4.peg.1609"/>
<evidence type="ECO:0000259" key="17">
    <source>
        <dbReference type="Pfam" id="PF22461"/>
    </source>
</evidence>
<dbReference type="GO" id="GO:0015159">
    <property type="term" value="F:polysaccharide transmembrane transporter activity"/>
    <property type="evidence" value="ECO:0007669"/>
    <property type="project" value="InterPro"/>
</dbReference>
<keyword evidence="7 15" id="KW-0732">Signal</keyword>
<dbReference type="GO" id="GO:0015288">
    <property type="term" value="F:porin activity"/>
    <property type="evidence" value="ECO:0007669"/>
    <property type="project" value="UniProtKB-KW"/>
</dbReference>
<name>M4RJI8_9ALTE</name>
<evidence type="ECO:0000313" key="18">
    <source>
        <dbReference type="EMBL" id="AGH43735.1"/>
    </source>
</evidence>
<evidence type="ECO:0000313" key="19">
    <source>
        <dbReference type="Proteomes" id="UP000011864"/>
    </source>
</evidence>
<evidence type="ECO:0000256" key="9">
    <source>
        <dbReference type="ARBA" id="ARBA00023065"/>
    </source>
</evidence>
<feature type="signal peptide" evidence="15">
    <location>
        <begin position="1"/>
        <end position="23"/>
    </location>
</feature>
<evidence type="ECO:0000256" key="8">
    <source>
        <dbReference type="ARBA" id="ARBA00023047"/>
    </source>
</evidence>
<feature type="chain" id="PRO_5004057295" evidence="15">
    <location>
        <begin position="24"/>
        <end position="299"/>
    </location>
</feature>
<accession>M4RJI8</accession>
<evidence type="ECO:0000256" key="13">
    <source>
        <dbReference type="ARBA" id="ARBA00023237"/>
    </source>
</evidence>
<dbReference type="InterPro" id="IPR049712">
    <property type="entry name" value="Poly_export"/>
</dbReference>
<dbReference type="Proteomes" id="UP000011864">
    <property type="component" value="Chromosome"/>
</dbReference>
<evidence type="ECO:0000256" key="6">
    <source>
        <dbReference type="ARBA" id="ARBA00022692"/>
    </source>
</evidence>
<dbReference type="Pfam" id="PF22461">
    <property type="entry name" value="SLBB_2"/>
    <property type="match status" value="1"/>
</dbReference>
<evidence type="ECO:0000256" key="1">
    <source>
        <dbReference type="ARBA" id="ARBA00004571"/>
    </source>
</evidence>
<evidence type="ECO:0000256" key="12">
    <source>
        <dbReference type="ARBA" id="ARBA00023139"/>
    </source>
</evidence>
<gene>
    <name evidence="18" type="ORF">C427_1626</name>
</gene>
<dbReference type="HOGENOM" id="CLU_930154_0_0_6"/>
<evidence type="ECO:0000256" key="15">
    <source>
        <dbReference type="SAM" id="SignalP"/>
    </source>
</evidence>
<dbReference type="InterPro" id="IPR003715">
    <property type="entry name" value="Poly_export_N"/>
</dbReference>
<dbReference type="AlphaFoldDB" id="M4RJI8"/>
<evidence type="ECO:0000256" key="7">
    <source>
        <dbReference type="ARBA" id="ARBA00022729"/>
    </source>
</evidence>
<feature type="domain" description="SLBB" evidence="17">
    <location>
        <begin position="203"/>
        <end position="280"/>
    </location>
</feature>
<dbReference type="STRING" id="1129794.C427_1626"/>
<evidence type="ECO:0000256" key="2">
    <source>
        <dbReference type="ARBA" id="ARBA00009450"/>
    </source>
</evidence>
<dbReference type="GO" id="GO:0006811">
    <property type="term" value="P:monoatomic ion transport"/>
    <property type="evidence" value="ECO:0007669"/>
    <property type="project" value="UniProtKB-KW"/>
</dbReference>
<dbReference type="Gene3D" id="3.30.1950.10">
    <property type="entry name" value="wza like domain"/>
    <property type="match status" value="1"/>
</dbReference>
<feature type="domain" description="Polysaccharide export protein N-terminal" evidence="16">
    <location>
        <begin position="122"/>
        <end position="190"/>
    </location>
</feature>
<keyword evidence="11" id="KW-0472">Membrane</keyword>
<dbReference type="PANTHER" id="PTHR33619">
    <property type="entry name" value="POLYSACCHARIDE EXPORT PROTEIN GFCE-RELATED"/>
    <property type="match status" value="1"/>
</dbReference>
<dbReference type="eggNOG" id="COG1596">
    <property type="taxonomic scope" value="Bacteria"/>
</dbReference>
<evidence type="ECO:0000259" key="16">
    <source>
        <dbReference type="Pfam" id="PF02563"/>
    </source>
</evidence>
<dbReference type="PANTHER" id="PTHR33619:SF3">
    <property type="entry name" value="POLYSACCHARIDE EXPORT PROTEIN GFCE-RELATED"/>
    <property type="match status" value="1"/>
</dbReference>
<keyword evidence="19" id="KW-1185">Reference proteome</keyword>
<keyword evidence="9" id="KW-0406">Ion transport</keyword>
<comment type="subcellular location">
    <subcellularLocation>
        <location evidence="1">Cell outer membrane</location>
        <topology evidence="1">Multi-pass membrane protein</topology>
    </subcellularLocation>
</comment>
<evidence type="ECO:0000256" key="4">
    <source>
        <dbReference type="ARBA" id="ARBA00022452"/>
    </source>
</evidence>
<evidence type="ECO:0000256" key="5">
    <source>
        <dbReference type="ARBA" id="ARBA00022597"/>
    </source>
</evidence>
<dbReference type="EMBL" id="CP003837">
    <property type="protein sequence ID" value="AGH43735.1"/>
    <property type="molecule type" value="Genomic_DNA"/>
</dbReference>
<sequence>MLRKFKSSVFLLLILASSSSVYGQSFTPNPQQIEQFKNMSRAEQEGLARQMGIDLSAIGSPGSNTVQVQQESRVERDVDANSVAQRLAEQSASQSKTAKLKPFGYELFTSSSASFAPSANIPVPADYLMGPGDSIRVQLFGKESAQFELQVSNEGLIQVPNLGPMSAVGLSYSELKQQLTERYNEQVIGVTPTISMGELRTIQVYIVGEAYQPGAYVVSALSSITNALFASGGVNEVGSLRHIELKRGGKTISEFDLYDLLVFGRTTQDIRLQQGDVIFIPIVKKISQYRWQCSSPCHL</sequence>
<dbReference type="Gene3D" id="3.10.560.10">
    <property type="entry name" value="Outer membrane lipoprotein wza domain like"/>
    <property type="match status" value="1"/>
</dbReference>
<keyword evidence="12" id="KW-0564">Palmitate</keyword>
<reference evidence="18 19" key="1">
    <citation type="journal article" date="2013" name="Genome Announc.">
        <title>Complete Genome Sequence of Glaciecola psychrophila Strain 170T.</title>
        <authorList>
            <person name="Yin J."/>
            <person name="Chen J."/>
            <person name="Liu G."/>
            <person name="Yu Y."/>
            <person name="Song L."/>
            <person name="Wang X."/>
            <person name="Qu X."/>
        </authorList>
    </citation>
    <scope>NUCLEOTIDE SEQUENCE [LARGE SCALE GENOMIC DNA]</scope>
    <source>
        <strain evidence="18 19">170</strain>
    </source>
</reference>
<evidence type="ECO:0000256" key="14">
    <source>
        <dbReference type="ARBA" id="ARBA00023288"/>
    </source>
</evidence>
<keyword evidence="14" id="KW-0449">Lipoprotein</keyword>
<keyword evidence="13" id="KW-0998">Cell outer membrane</keyword>
<dbReference type="GO" id="GO:0046930">
    <property type="term" value="C:pore complex"/>
    <property type="evidence" value="ECO:0007669"/>
    <property type="project" value="UniProtKB-KW"/>
</dbReference>
<keyword evidence="6" id="KW-0812">Transmembrane</keyword>
<protein>
    <submittedName>
        <fullName evidence="18">Polysaccharide export protein</fullName>
    </submittedName>
</protein>
<dbReference type="GO" id="GO:0009279">
    <property type="term" value="C:cell outer membrane"/>
    <property type="evidence" value="ECO:0007669"/>
    <property type="project" value="UniProtKB-SubCell"/>
</dbReference>
<comment type="similarity">
    <text evidence="2">Belongs to the BexD/CtrA/VexA family.</text>
</comment>
<keyword evidence="3" id="KW-0813">Transport</keyword>
<evidence type="ECO:0000256" key="3">
    <source>
        <dbReference type="ARBA" id="ARBA00022448"/>
    </source>
</evidence>
<keyword evidence="5" id="KW-0762">Sugar transport</keyword>
<keyword evidence="8" id="KW-0625">Polysaccharide transport</keyword>
<dbReference type="Pfam" id="PF02563">
    <property type="entry name" value="Poly_export"/>
    <property type="match status" value="1"/>
</dbReference>